<dbReference type="EMBL" id="JTHE03000063">
    <property type="protein sequence ID" value="MCM1983517.1"/>
    <property type="molecule type" value="Genomic_DNA"/>
</dbReference>
<accession>A0ABD4T5J3</accession>
<name>A0ABD4T5J3_9CYAN</name>
<reference evidence="1 2" key="1">
    <citation type="journal article" date="2015" name="Genome Announc.">
        <title>Draft Genome Sequence of Filamentous Marine Cyanobacterium Lyngbya confervoides Strain BDU141951.</title>
        <authorList>
            <person name="Chandrababunaidu M.M."/>
            <person name="Sen D."/>
            <person name="Tripathy S."/>
        </authorList>
    </citation>
    <scope>NUCLEOTIDE SEQUENCE [LARGE SCALE GENOMIC DNA]</scope>
    <source>
        <strain evidence="1 2">BDU141951</strain>
    </source>
</reference>
<organism evidence="1 2">
    <name type="scientific">Lyngbya confervoides BDU141951</name>
    <dbReference type="NCBI Taxonomy" id="1574623"/>
    <lineage>
        <taxon>Bacteria</taxon>
        <taxon>Bacillati</taxon>
        <taxon>Cyanobacteriota</taxon>
        <taxon>Cyanophyceae</taxon>
        <taxon>Oscillatoriophycideae</taxon>
        <taxon>Oscillatoriales</taxon>
        <taxon>Microcoleaceae</taxon>
        <taxon>Lyngbya</taxon>
    </lineage>
</organism>
<proteinExistence type="predicted"/>
<dbReference type="AlphaFoldDB" id="A0ABD4T5J3"/>
<evidence type="ECO:0000313" key="1">
    <source>
        <dbReference type="EMBL" id="MCM1983517.1"/>
    </source>
</evidence>
<evidence type="ECO:0000313" key="2">
    <source>
        <dbReference type="Proteomes" id="UP000031561"/>
    </source>
</evidence>
<keyword evidence="2" id="KW-1185">Reference proteome</keyword>
<gene>
    <name evidence="1" type="ORF">QQ91_0011880</name>
</gene>
<dbReference type="RefSeq" id="WP_166282304.1">
    <property type="nucleotide sequence ID" value="NZ_JTHE03000063.1"/>
</dbReference>
<comment type="caution">
    <text evidence="1">The sequence shown here is derived from an EMBL/GenBank/DDBJ whole genome shotgun (WGS) entry which is preliminary data.</text>
</comment>
<sequence>MASTTQVKRFVAIWLQLGKRLVHSSGDVQEKPDRVVQGDRYSPEFDSCWATLLDQASNWHLSGTAYTLAMLLTQDWEIVSCARCDLPIPLQIAGINDPSCPCGDIEGWPNLDLPLPHTPIDSRHRLASILCKLDQLDEAQFQKLAERYAVAS</sequence>
<dbReference type="Proteomes" id="UP000031561">
    <property type="component" value="Unassembled WGS sequence"/>
</dbReference>
<protein>
    <submittedName>
        <fullName evidence="1">Uncharacterized protein</fullName>
    </submittedName>
</protein>